<accession>A0A6A6GB73</accession>
<keyword evidence="2" id="KW-1185">Reference proteome</keyword>
<proteinExistence type="predicted"/>
<dbReference type="EMBL" id="ML992507">
    <property type="protein sequence ID" value="KAF2222971.1"/>
    <property type="molecule type" value="Genomic_DNA"/>
</dbReference>
<dbReference type="AlphaFoldDB" id="A0A6A6GB73"/>
<name>A0A6A6GB73_9PEZI</name>
<organism evidence="1 2">
    <name type="scientific">Elsinoe ampelina</name>
    <dbReference type="NCBI Taxonomy" id="302913"/>
    <lineage>
        <taxon>Eukaryota</taxon>
        <taxon>Fungi</taxon>
        <taxon>Dikarya</taxon>
        <taxon>Ascomycota</taxon>
        <taxon>Pezizomycotina</taxon>
        <taxon>Dothideomycetes</taxon>
        <taxon>Dothideomycetidae</taxon>
        <taxon>Myriangiales</taxon>
        <taxon>Elsinoaceae</taxon>
        <taxon>Elsinoe</taxon>
    </lineage>
</organism>
<protein>
    <submittedName>
        <fullName evidence="1">Uncharacterized protein</fullName>
    </submittedName>
</protein>
<gene>
    <name evidence="1" type="ORF">BDZ85DRAFT_312529</name>
</gene>
<dbReference type="OrthoDB" id="10459021at2759"/>
<sequence length="281" mass="31754">MCQTLFFHTLCEHLYSLPRPCGNIEECKRNLQLQLLLVGLCDRCHHDPEHSKMKEKVFITKRGILMIDDPNISNEELVDSLHQGDNSAASRWAAEANVLEQLFKLISRIRPVVNFETNRVQELVEDVEQRRKSLMWDFLTGSSQIVHRINRLDAANKDFPTPAADRMLSDGWSALRDFRNLCLLGMFTMVAQPVVAKIRARPRASGELFIDPWTASLGRGYSSDMIRATTVIDPPFSAMNISPDMTPAICDGYDDDSLEEEVEGLVIFTPTSSGSVDDLRI</sequence>
<evidence type="ECO:0000313" key="1">
    <source>
        <dbReference type="EMBL" id="KAF2222971.1"/>
    </source>
</evidence>
<evidence type="ECO:0000313" key="2">
    <source>
        <dbReference type="Proteomes" id="UP000799538"/>
    </source>
</evidence>
<dbReference type="Proteomes" id="UP000799538">
    <property type="component" value="Unassembled WGS sequence"/>
</dbReference>
<reference evidence="2" key="1">
    <citation type="journal article" date="2020" name="Stud. Mycol.">
        <title>101 Dothideomycetes genomes: A test case for predicting lifestyles and emergence of pathogens.</title>
        <authorList>
            <person name="Haridas S."/>
            <person name="Albert R."/>
            <person name="Binder M."/>
            <person name="Bloem J."/>
            <person name="LaButti K."/>
            <person name="Salamov A."/>
            <person name="Andreopoulos B."/>
            <person name="Baker S."/>
            <person name="Barry K."/>
            <person name="Bills G."/>
            <person name="Bluhm B."/>
            <person name="Cannon C."/>
            <person name="Castanera R."/>
            <person name="Culley D."/>
            <person name="Daum C."/>
            <person name="Ezra D."/>
            <person name="Gonzalez J."/>
            <person name="Henrissat B."/>
            <person name="Kuo A."/>
            <person name="Liang C."/>
            <person name="Lipzen A."/>
            <person name="Lutzoni F."/>
            <person name="Magnuson J."/>
            <person name="Mondo S."/>
            <person name="Nolan M."/>
            <person name="Ohm R."/>
            <person name="Pangilinan J."/>
            <person name="Park H.-J."/>
            <person name="Ramirez L."/>
            <person name="Alfaro M."/>
            <person name="Sun H."/>
            <person name="Tritt A."/>
            <person name="Yoshinaga Y."/>
            <person name="Zwiers L.-H."/>
            <person name="Turgeon B."/>
            <person name="Goodwin S."/>
            <person name="Spatafora J."/>
            <person name="Crous P."/>
            <person name="Grigoriev I."/>
        </authorList>
    </citation>
    <scope>NUCLEOTIDE SEQUENCE [LARGE SCALE GENOMIC DNA]</scope>
    <source>
        <strain evidence="2">CECT 20119</strain>
    </source>
</reference>